<comment type="caution">
    <text evidence="1">The sequence shown here is derived from an EMBL/GenBank/DDBJ whole genome shotgun (WGS) entry which is preliminary data.</text>
</comment>
<evidence type="ECO:0000313" key="1">
    <source>
        <dbReference type="EMBL" id="KAJ8635228.1"/>
    </source>
</evidence>
<proteinExistence type="predicted"/>
<name>A0ACC2LP98_PERAE</name>
<dbReference type="EMBL" id="CM056811">
    <property type="protein sequence ID" value="KAJ8635228.1"/>
    <property type="molecule type" value="Genomic_DNA"/>
</dbReference>
<keyword evidence="2" id="KW-1185">Reference proteome</keyword>
<dbReference type="Proteomes" id="UP001234297">
    <property type="component" value="Chromosome 3"/>
</dbReference>
<evidence type="ECO:0000313" key="2">
    <source>
        <dbReference type="Proteomes" id="UP001234297"/>
    </source>
</evidence>
<accession>A0ACC2LP98</accession>
<sequence>MSSSSEEEDPTSPGPTDPTSCTPPVGPTPQAQSAIESISQIMGEPFSPSLSLLDDTHIANSITIRLRQPLSGAGDDNICRWLYDTFQSSDPQLQLAVLKFLPTLAGVYLIRAVSRKPLAGFEAVLLALYAHVTKSRAGQPVTVTIPDLSHPSLYHETTAKMKTKNIATELHIAVLSPVLEPQGTVRSTKRGRIVGVALELYYSKISQMPISSKLDLCEFCEVWAGQYDYLSKKKNGNVDEGSNSSINDAISDVSTSDVGCNKRIVREECGEKGGRIPLPWELLQPCLRILGHCVLGPTNSKELKAAAMAAVRSLHVRALHDIDPQAILATESLLKLGKREMESINEASDSIVSSDFRDTPESLVVFSN</sequence>
<reference evidence="1 2" key="1">
    <citation type="journal article" date="2022" name="Hortic Res">
        <title>A haplotype resolved chromosomal level avocado genome allows analysis of novel avocado genes.</title>
        <authorList>
            <person name="Nath O."/>
            <person name="Fletcher S.J."/>
            <person name="Hayward A."/>
            <person name="Shaw L.M."/>
            <person name="Masouleh A.K."/>
            <person name="Furtado A."/>
            <person name="Henry R.J."/>
            <person name="Mitter N."/>
        </authorList>
    </citation>
    <scope>NUCLEOTIDE SEQUENCE [LARGE SCALE GENOMIC DNA]</scope>
    <source>
        <strain evidence="2">cv. Hass</strain>
    </source>
</reference>
<protein>
    <submittedName>
        <fullName evidence="1">Uncharacterized protein</fullName>
    </submittedName>
</protein>
<gene>
    <name evidence="1" type="ORF">MRB53_009495</name>
</gene>
<organism evidence="1 2">
    <name type="scientific">Persea americana</name>
    <name type="common">Avocado</name>
    <dbReference type="NCBI Taxonomy" id="3435"/>
    <lineage>
        <taxon>Eukaryota</taxon>
        <taxon>Viridiplantae</taxon>
        <taxon>Streptophyta</taxon>
        <taxon>Embryophyta</taxon>
        <taxon>Tracheophyta</taxon>
        <taxon>Spermatophyta</taxon>
        <taxon>Magnoliopsida</taxon>
        <taxon>Magnoliidae</taxon>
        <taxon>Laurales</taxon>
        <taxon>Lauraceae</taxon>
        <taxon>Persea</taxon>
    </lineage>
</organism>